<organism evidence="1 2">
    <name type="scientific">Candidatus Phocaeicola faecigallinarum</name>
    <dbReference type="NCBI Taxonomy" id="2838732"/>
    <lineage>
        <taxon>Bacteria</taxon>
        <taxon>Pseudomonadati</taxon>
        <taxon>Bacteroidota</taxon>
        <taxon>Bacteroidia</taxon>
        <taxon>Bacteroidales</taxon>
        <taxon>Bacteroidaceae</taxon>
        <taxon>Phocaeicola</taxon>
    </lineage>
</organism>
<evidence type="ECO:0000313" key="2">
    <source>
        <dbReference type="Proteomes" id="UP000783796"/>
    </source>
</evidence>
<proteinExistence type="predicted"/>
<sequence length="682" mass="79615">MWINRLVIYISISYTFITCLYSQSDIIDWHEMSIDDENIAAWFEQYEELSEIAENPFNFNTLTKEQLEQLPFLSDKMIENILYYVYKYGPVVSKNELLGVEGMDWQTRKFLEYFIYVGPAKEEEEQFSFKRMMKYNRQELTTRVDIPLNQKAGYADYPENVLIGSPNKKYYGSSFYNNVRYRFEYNKQVYFGLTAEKDPGEPFFRLYNRKGYDFYSAYLYLQDVGRFKSLALGNYKASFGYGLVMNMGFSMGKYTSSSSLRRTGQGISKYTSTGEYNYLHGVAATYRLAKRWDATLFYSFRNMDARVEKQFIRSLKTDGYHRLYKDMEKRNTIYNHVIGSNLTYNGKNVEYGLTAVYNCFDKVLNPDYQPYNHYYPRGKDFFNAGAFYKFFLNKIMISGETAIDKGGAIATINSVCYSPTVDTDITLINRYYDKRYQSIYASSFGENSRIQNETGVYLGLETSAIRNTKLLCYVDYFYFPWKRYRVDMAGTSGIEGVCQLSYSHSNSLSMLIKYSVKNKAQNYSADDGEKYVLPYIRHRARYQVNYSLNDNNSVKFLVDYTNTGYWGQGTTNGYLVSATANLGHEAFPVKASVSGAWFSTDDYNSRVYLYEPGLLYAFSMYSFYGNGTRAAIKLQYNYRKFLMFQAKFGWTHYTDRSTISSGTEEIQGNNKADIQFLLRIKW</sequence>
<accession>A0A948TAB0</accession>
<name>A0A948TAB0_9BACT</name>
<dbReference type="EMBL" id="JAHLFW010000017">
    <property type="protein sequence ID" value="MBU3837069.1"/>
    <property type="molecule type" value="Genomic_DNA"/>
</dbReference>
<dbReference type="InterPro" id="IPR010994">
    <property type="entry name" value="RuvA_2-like"/>
</dbReference>
<reference evidence="1" key="2">
    <citation type="submission" date="2021-04" db="EMBL/GenBank/DDBJ databases">
        <authorList>
            <person name="Gilroy R."/>
        </authorList>
    </citation>
    <scope>NUCLEOTIDE SEQUENCE</scope>
    <source>
        <strain evidence="1">G4-2901</strain>
    </source>
</reference>
<protein>
    <submittedName>
        <fullName evidence="1">Helix-hairpin-helix domain-containing protein</fullName>
    </submittedName>
</protein>
<gene>
    <name evidence="1" type="ORF">H9777_01820</name>
</gene>
<dbReference type="AlphaFoldDB" id="A0A948TAB0"/>
<dbReference type="SUPFAM" id="SSF47781">
    <property type="entry name" value="RuvA domain 2-like"/>
    <property type="match status" value="1"/>
</dbReference>
<reference evidence="1" key="1">
    <citation type="journal article" date="2021" name="PeerJ">
        <title>Extensive microbial diversity within the chicken gut microbiome revealed by metagenomics and culture.</title>
        <authorList>
            <person name="Gilroy R."/>
            <person name="Ravi A."/>
            <person name="Getino M."/>
            <person name="Pursley I."/>
            <person name="Horton D.L."/>
            <person name="Alikhan N.F."/>
            <person name="Baker D."/>
            <person name="Gharbi K."/>
            <person name="Hall N."/>
            <person name="Watson M."/>
            <person name="Adriaenssens E.M."/>
            <person name="Foster-Nyarko E."/>
            <person name="Jarju S."/>
            <person name="Secka A."/>
            <person name="Antonio M."/>
            <person name="Oren A."/>
            <person name="Chaudhuri R.R."/>
            <person name="La Ragione R."/>
            <person name="Hildebrand F."/>
            <person name="Pallen M.J."/>
        </authorList>
    </citation>
    <scope>NUCLEOTIDE SEQUENCE</scope>
    <source>
        <strain evidence="1">G4-2901</strain>
    </source>
</reference>
<dbReference type="Proteomes" id="UP000783796">
    <property type="component" value="Unassembled WGS sequence"/>
</dbReference>
<comment type="caution">
    <text evidence="1">The sequence shown here is derived from an EMBL/GenBank/DDBJ whole genome shotgun (WGS) entry which is preliminary data.</text>
</comment>
<evidence type="ECO:0000313" key="1">
    <source>
        <dbReference type="EMBL" id="MBU3837069.1"/>
    </source>
</evidence>